<dbReference type="Proteomes" id="UP001595692">
    <property type="component" value="Unassembled WGS sequence"/>
</dbReference>
<dbReference type="PANTHER" id="PTHR39158">
    <property type="entry name" value="OS08G0560600 PROTEIN"/>
    <property type="match status" value="1"/>
</dbReference>
<evidence type="ECO:0000259" key="1">
    <source>
        <dbReference type="Pfam" id="PF09350"/>
    </source>
</evidence>
<dbReference type="EMBL" id="JBHSAF010000001">
    <property type="protein sequence ID" value="MFC3912033.1"/>
    <property type="molecule type" value="Genomic_DNA"/>
</dbReference>
<proteinExistence type="predicted"/>
<protein>
    <submittedName>
        <fullName evidence="2">DnaJ family domain-containing protein</fullName>
    </submittedName>
</protein>
<evidence type="ECO:0000313" key="2">
    <source>
        <dbReference type="EMBL" id="MFC3912033.1"/>
    </source>
</evidence>
<accession>A0ABV8CIU5</accession>
<name>A0ABV8CIU5_9GAMM</name>
<evidence type="ECO:0000313" key="3">
    <source>
        <dbReference type="Proteomes" id="UP001595692"/>
    </source>
</evidence>
<comment type="caution">
    <text evidence="2">The sequence shown here is derived from an EMBL/GenBank/DDBJ whole genome shotgun (WGS) entry which is preliminary data.</text>
</comment>
<gene>
    <name evidence="2" type="ORF">ACFOSS_00940</name>
</gene>
<dbReference type="PANTHER" id="PTHR39158:SF1">
    <property type="entry name" value="DNAJ HOMOLOG SUBFAMILY C MEMBER 28"/>
    <property type="match status" value="1"/>
</dbReference>
<sequence length="121" mass="13539">MSQLIDQIAERHIAAAQRDGQFDQLAGAGAPLALEDDSLVPEALRAGYRLLKNAGYIPPELVQRRELLQLCDLLGQCASDSPQQQALWRRLRQLELQLRIKGHDTAFIQHYLQSLAGQTQP</sequence>
<dbReference type="InterPro" id="IPR052573">
    <property type="entry name" value="DnaJ_C_subfamily_28"/>
</dbReference>
<organism evidence="2 3">
    <name type="scientific">Pseudaeromonas sharmana</name>
    <dbReference type="NCBI Taxonomy" id="328412"/>
    <lineage>
        <taxon>Bacteria</taxon>
        <taxon>Pseudomonadati</taxon>
        <taxon>Pseudomonadota</taxon>
        <taxon>Gammaproteobacteria</taxon>
        <taxon>Aeromonadales</taxon>
        <taxon>Aeromonadaceae</taxon>
        <taxon>Pseudaeromonas</taxon>
    </lineage>
</organism>
<dbReference type="RefSeq" id="WP_377149977.1">
    <property type="nucleotide sequence ID" value="NZ_JBHSAF010000001.1"/>
</dbReference>
<feature type="domain" description="DnaJ homologue subfamily C member 28 conserved" evidence="1">
    <location>
        <begin position="8"/>
        <end position="74"/>
    </location>
</feature>
<keyword evidence="3" id="KW-1185">Reference proteome</keyword>
<reference evidence="3" key="1">
    <citation type="journal article" date="2019" name="Int. J. Syst. Evol. Microbiol.">
        <title>The Global Catalogue of Microorganisms (GCM) 10K type strain sequencing project: providing services to taxonomists for standard genome sequencing and annotation.</title>
        <authorList>
            <consortium name="The Broad Institute Genomics Platform"/>
            <consortium name="The Broad Institute Genome Sequencing Center for Infectious Disease"/>
            <person name="Wu L."/>
            <person name="Ma J."/>
        </authorList>
    </citation>
    <scope>NUCLEOTIDE SEQUENCE [LARGE SCALE GENOMIC DNA]</scope>
    <source>
        <strain evidence="3">CCUG 54939</strain>
    </source>
</reference>
<dbReference type="Pfam" id="PF09350">
    <property type="entry name" value="DJC28_CD"/>
    <property type="match status" value="1"/>
</dbReference>
<dbReference type="InterPro" id="IPR018961">
    <property type="entry name" value="DnaJ_homolog_subfam-C_membr-28"/>
</dbReference>